<proteinExistence type="predicted"/>
<evidence type="ECO:0000256" key="2">
    <source>
        <dbReference type="ARBA" id="ARBA00012483"/>
    </source>
</evidence>
<dbReference type="InterPro" id="IPR001841">
    <property type="entry name" value="Znf_RING"/>
</dbReference>
<evidence type="ECO:0000259" key="8">
    <source>
        <dbReference type="PROSITE" id="PS50089"/>
    </source>
</evidence>
<evidence type="ECO:0000256" key="6">
    <source>
        <dbReference type="ARBA" id="ARBA00022833"/>
    </source>
</evidence>
<keyword evidence="3" id="KW-0808">Transferase</keyword>
<keyword evidence="6 7" id="KW-0862">Zinc</keyword>
<name>A0ABM1N641_NICVS</name>
<protein>
    <recommendedName>
        <fullName evidence="2">RING-type E3 ubiquitin transferase</fullName>
        <ecNumber evidence="2">2.3.2.27</ecNumber>
    </recommendedName>
</protein>
<evidence type="ECO:0000256" key="7">
    <source>
        <dbReference type="PROSITE-ProRule" id="PRU00723"/>
    </source>
</evidence>
<feature type="domain" description="RING-type" evidence="8">
    <location>
        <begin position="271"/>
        <end position="324"/>
    </location>
</feature>
<keyword evidence="5 7" id="KW-0863">Zinc-finger</keyword>
<feature type="zinc finger region" description="C3H1-type" evidence="7">
    <location>
        <begin position="196"/>
        <end position="225"/>
    </location>
</feature>
<dbReference type="InterPro" id="IPR045072">
    <property type="entry name" value="MKRN-like"/>
</dbReference>
<reference evidence="11" key="1">
    <citation type="submission" date="2025-08" db="UniProtKB">
        <authorList>
            <consortium name="RefSeq"/>
        </authorList>
    </citation>
    <scope>IDENTIFICATION</scope>
    <source>
        <tissue evidence="11">Whole Larva</tissue>
    </source>
</reference>
<keyword evidence="4 7" id="KW-0479">Metal-binding</keyword>
<dbReference type="PROSITE" id="PS50089">
    <property type="entry name" value="ZF_RING_2"/>
    <property type="match status" value="1"/>
</dbReference>
<dbReference type="InterPro" id="IPR000571">
    <property type="entry name" value="Znf_CCCH"/>
</dbReference>
<feature type="domain" description="C3H1-type" evidence="9">
    <location>
        <begin position="196"/>
        <end position="225"/>
    </location>
</feature>
<dbReference type="GeneID" id="108566771"/>
<evidence type="ECO:0000256" key="1">
    <source>
        <dbReference type="ARBA" id="ARBA00000900"/>
    </source>
</evidence>
<evidence type="ECO:0000313" key="10">
    <source>
        <dbReference type="Proteomes" id="UP000695000"/>
    </source>
</evidence>
<organism evidence="10 11">
    <name type="scientific">Nicrophorus vespilloides</name>
    <name type="common">Boreal carrion beetle</name>
    <dbReference type="NCBI Taxonomy" id="110193"/>
    <lineage>
        <taxon>Eukaryota</taxon>
        <taxon>Metazoa</taxon>
        <taxon>Ecdysozoa</taxon>
        <taxon>Arthropoda</taxon>
        <taxon>Hexapoda</taxon>
        <taxon>Insecta</taxon>
        <taxon>Pterygota</taxon>
        <taxon>Neoptera</taxon>
        <taxon>Endopterygota</taxon>
        <taxon>Coleoptera</taxon>
        <taxon>Polyphaga</taxon>
        <taxon>Staphyliniformia</taxon>
        <taxon>Silphidae</taxon>
        <taxon>Nicrophorinae</taxon>
        <taxon>Nicrophorus</taxon>
    </lineage>
</organism>
<dbReference type="SMART" id="SM00356">
    <property type="entry name" value="ZnF_C3H1"/>
    <property type="match status" value="4"/>
</dbReference>
<evidence type="ECO:0000256" key="4">
    <source>
        <dbReference type="ARBA" id="ARBA00022723"/>
    </source>
</evidence>
<comment type="catalytic activity">
    <reaction evidence="1">
        <text>S-ubiquitinyl-[E2 ubiquitin-conjugating enzyme]-L-cysteine + [acceptor protein]-L-lysine = [E2 ubiquitin-conjugating enzyme]-L-cysteine + N(6)-ubiquitinyl-[acceptor protein]-L-lysine.</text>
        <dbReference type="EC" id="2.3.2.27"/>
    </reaction>
</comment>
<evidence type="ECO:0000313" key="11">
    <source>
        <dbReference type="RefSeq" id="XP_017782291.1"/>
    </source>
</evidence>
<dbReference type="RefSeq" id="XP_017782291.1">
    <property type="nucleotide sequence ID" value="XM_017926802.1"/>
</dbReference>
<evidence type="ECO:0000259" key="9">
    <source>
        <dbReference type="PROSITE" id="PS50103"/>
    </source>
</evidence>
<dbReference type="EC" id="2.3.2.27" evidence="2"/>
<feature type="domain" description="C3H1-type" evidence="9">
    <location>
        <begin position="354"/>
        <end position="382"/>
    </location>
</feature>
<sequence length="454" mass="51963">MQKPNKTGVVGLFSSRPRSNMAQYGLYCTQYLIERKCDRNDTCLFVHAKWSDVQIEDSLPNGSSFVAGFRISSSAEQQANIFVTSTRSRSCYSQLPCYYYVNGRTCPFGNNCIYVHAGYSRYAEINRNPVPSTSNFRSSASTSNDDEDDSCLGATALVRPQSIYDQLLTENQKNLGRLNIDAPEFIPRTRFNITNNSKKRLCPYAERDGLCKYPPGECTYLHGDMCDLCTRPALHPYNEDLRKKHTQECIKRHERDMEISFAVALSKEKVCGICFEVIMQKTSDEQRFGILPSCNHCFCLGCIRRWRQSKQFEHKIIRSCPECRIPSDFVCPSAYWVDTKEDKDKVIEKYKLVLSRKDCKYFKHGRGHCPFGNKCFYRHCLHNGKKIDVGPPPSTNNVDLPAGVEIIQRLLTLETLQQERGGCPLDAIDLDELIQLFHSSDVLFSDTDESYWSD</sequence>
<feature type="zinc finger region" description="C3H1-type" evidence="7">
    <location>
        <begin position="92"/>
        <end position="119"/>
    </location>
</feature>
<feature type="domain" description="C3H1-type" evidence="9">
    <location>
        <begin position="92"/>
        <end position="119"/>
    </location>
</feature>
<dbReference type="PROSITE" id="PS50103">
    <property type="entry name" value="ZF_C3H1"/>
    <property type="match status" value="3"/>
</dbReference>
<evidence type="ECO:0000256" key="3">
    <source>
        <dbReference type="ARBA" id="ARBA00022679"/>
    </source>
</evidence>
<evidence type="ECO:0000256" key="5">
    <source>
        <dbReference type="ARBA" id="ARBA00022771"/>
    </source>
</evidence>
<dbReference type="PANTHER" id="PTHR11224">
    <property type="entry name" value="MAKORIN-RELATED"/>
    <property type="match status" value="1"/>
</dbReference>
<dbReference type="InterPro" id="IPR017907">
    <property type="entry name" value="Znf_RING_CS"/>
</dbReference>
<feature type="zinc finger region" description="C3H1-type" evidence="7">
    <location>
        <begin position="354"/>
        <end position="382"/>
    </location>
</feature>
<keyword evidence="10" id="KW-1185">Reference proteome</keyword>
<accession>A0ABM1N641</accession>
<gene>
    <name evidence="11" type="primary">LOC108566771</name>
</gene>
<dbReference type="PANTHER" id="PTHR11224:SF10">
    <property type="entry name" value="IP09428P-RELATED"/>
    <property type="match status" value="1"/>
</dbReference>
<dbReference type="Gene3D" id="4.10.1000.10">
    <property type="entry name" value="Zinc finger, CCCH-type"/>
    <property type="match status" value="1"/>
</dbReference>
<dbReference type="Gene3D" id="3.30.40.10">
    <property type="entry name" value="Zinc/RING finger domain, C3HC4 (zinc finger)"/>
    <property type="match status" value="1"/>
</dbReference>
<dbReference type="InterPro" id="IPR013083">
    <property type="entry name" value="Znf_RING/FYVE/PHD"/>
</dbReference>
<dbReference type="SUPFAM" id="SSF57850">
    <property type="entry name" value="RING/U-box"/>
    <property type="match status" value="1"/>
</dbReference>
<dbReference type="SMART" id="SM00184">
    <property type="entry name" value="RING"/>
    <property type="match status" value="1"/>
</dbReference>
<dbReference type="Proteomes" id="UP000695000">
    <property type="component" value="Unplaced"/>
</dbReference>
<dbReference type="PROSITE" id="PS00518">
    <property type="entry name" value="ZF_RING_1"/>
    <property type="match status" value="1"/>
</dbReference>